<dbReference type="Proteomes" id="UP000236743">
    <property type="component" value="Unassembled WGS sequence"/>
</dbReference>
<dbReference type="Pfam" id="PF00534">
    <property type="entry name" value="Glycos_transf_1"/>
    <property type="match status" value="1"/>
</dbReference>
<protein>
    <submittedName>
        <fullName evidence="3">Glycosyltransferase involved in cell wall bisynthesis</fullName>
    </submittedName>
</protein>
<dbReference type="Gene3D" id="3.40.50.2000">
    <property type="entry name" value="Glycogen Phosphorylase B"/>
    <property type="match status" value="2"/>
</dbReference>
<dbReference type="PANTHER" id="PTHR46401:SF2">
    <property type="entry name" value="GLYCOSYLTRANSFERASE WBBK-RELATED"/>
    <property type="match status" value="1"/>
</dbReference>
<name>A0A1H5YT88_9HYPH</name>
<dbReference type="EMBL" id="FNUY01000004">
    <property type="protein sequence ID" value="SEG26715.1"/>
    <property type="molecule type" value="Genomic_DNA"/>
</dbReference>
<dbReference type="OrthoDB" id="9801609at2"/>
<dbReference type="AlphaFoldDB" id="A0A1H5YT88"/>
<evidence type="ECO:0000313" key="3">
    <source>
        <dbReference type="EMBL" id="SEG26715.1"/>
    </source>
</evidence>
<evidence type="ECO:0000256" key="1">
    <source>
        <dbReference type="ARBA" id="ARBA00022679"/>
    </source>
</evidence>
<accession>A0A1H5YT88</accession>
<dbReference type="SUPFAM" id="SSF53756">
    <property type="entry name" value="UDP-Glycosyltransferase/glycogen phosphorylase"/>
    <property type="match status" value="1"/>
</dbReference>
<keyword evidence="4" id="KW-1185">Reference proteome</keyword>
<feature type="domain" description="Glycosyl transferase family 1" evidence="2">
    <location>
        <begin position="182"/>
        <end position="336"/>
    </location>
</feature>
<dbReference type="GO" id="GO:0016757">
    <property type="term" value="F:glycosyltransferase activity"/>
    <property type="evidence" value="ECO:0007669"/>
    <property type="project" value="InterPro"/>
</dbReference>
<keyword evidence="1 3" id="KW-0808">Transferase</keyword>
<dbReference type="CDD" id="cd03809">
    <property type="entry name" value="GT4_MtfB-like"/>
    <property type="match status" value="1"/>
</dbReference>
<sequence>MERRDWCINGRFLTQKITGVQRYAREIVQGLDELIAERHPLTAGLRVEILMPEAGLALPGLKAIESRTVTGLKGHLWEQIVLPAQAKGKILNLCNTAPVWGRNIVCIHDMNVVEFPASYSLQFRLLYKALIPTVARRARLVTTVSRYSAEKIAAVGLDSGAIAVLPNGHEHAKAWFPTRSPATEKAAGPRTVVVLGSGAPHKNVAMLRALAGDMAKEGLKLAIVGALDAKVFQAGGLDASHEAISVGRLSDDELAALLGDCLCLAFPSFVEGFGLPPLEAMALGCPVVSSDRASLPEVGGSAVLYADPDQPQEWLKAFLRLRDDPSLRASLIEKGRVQAGQFSWRGSALGYLESMAKIDRS</sequence>
<dbReference type="InterPro" id="IPR001296">
    <property type="entry name" value="Glyco_trans_1"/>
</dbReference>
<reference evidence="3 4" key="1">
    <citation type="submission" date="2016-10" db="EMBL/GenBank/DDBJ databases">
        <authorList>
            <person name="de Groot N.N."/>
        </authorList>
    </citation>
    <scope>NUCLEOTIDE SEQUENCE [LARGE SCALE GENOMIC DNA]</scope>
    <source>
        <strain evidence="3 4">DSM 26656</strain>
    </source>
</reference>
<proteinExistence type="predicted"/>
<evidence type="ECO:0000313" key="4">
    <source>
        <dbReference type="Proteomes" id="UP000236743"/>
    </source>
</evidence>
<evidence type="ECO:0000259" key="2">
    <source>
        <dbReference type="Pfam" id="PF00534"/>
    </source>
</evidence>
<organism evidence="3 4">
    <name type="scientific">Bosea lathyri</name>
    <dbReference type="NCBI Taxonomy" id="1036778"/>
    <lineage>
        <taxon>Bacteria</taxon>
        <taxon>Pseudomonadati</taxon>
        <taxon>Pseudomonadota</taxon>
        <taxon>Alphaproteobacteria</taxon>
        <taxon>Hyphomicrobiales</taxon>
        <taxon>Boseaceae</taxon>
        <taxon>Bosea</taxon>
    </lineage>
</organism>
<dbReference type="GO" id="GO:0009103">
    <property type="term" value="P:lipopolysaccharide biosynthetic process"/>
    <property type="evidence" value="ECO:0007669"/>
    <property type="project" value="TreeGrafter"/>
</dbReference>
<dbReference type="PANTHER" id="PTHR46401">
    <property type="entry name" value="GLYCOSYLTRANSFERASE WBBK-RELATED"/>
    <property type="match status" value="1"/>
</dbReference>
<gene>
    <name evidence="3" type="ORF">SAMN04488115_10459</name>
</gene>